<evidence type="ECO:0000256" key="6">
    <source>
        <dbReference type="ARBA" id="ARBA00023015"/>
    </source>
</evidence>
<proteinExistence type="inferred from homology"/>
<dbReference type="Pfam" id="PF05485">
    <property type="entry name" value="THAP"/>
    <property type="match status" value="1"/>
</dbReference>
<dbReference type="GO" id="GO:0005654">
    <property type="term" value="C:nucleoplasm"/>
    <property type="evidence" value="ECO:0007669"/>
    <property type="project" value="UniProtKB-SubCell"/>
</dbReference>
<dbReference type="Proteomes" id="UP000675881">
    <property type="component" value="Chromosome 14"/>
</dbReference>
<evidence type="ECO:0000256" key="12">
    <source>
        <dbReference type="SAM" id="MobiDB-lite"/>
    </source>
</evidence>
<feature type="compositionally biased region" description="Low complexity" evidence="12">
    <location>
        <begin position="460"/>
        <end position="475"/>
    </location>
</feature>
<accession>A0A7R8CJB0</accession>
<evidence type="ECO:0000256" key="5">
    <source>
        <dbReference type="ARBA" id="ARBA00022833"/>
    </source>
</evidence>
<keyword evidence="3" id="KW-0479">Metal-binding</keyword>
<evidence type="ECO:0000256" key="2">
    <source>
        <dbReference type="ARBA" id="ARBA00006177"/>
    </source>
</evidence>
<dbReference type="PROSITE" id="PS50950">
    <property type="entry name" value="ZF_THAP"/>
    <property type="match status" value="1"/>
</dbReference>
<keyword evidence="11" id="KW-0131">Cell cycle</keyword>
<evidence type="ECO:0000313" key="14">
    <source>
        <dbReference type="EMBL" id="CAF2837277.1"/>
    </source>
</evidence>
<feature type="chain" id="PRO_5035195602" evidence="13">
    <location>
        <begin position="31"/>
        <end position="594"/>
    </location>
</feature>
<evidence type="ECO:0000256" key="11">
    <source>
        <dbReference type="ARBA" id="ARBA00023306"/>
    </source>
</evidence>
<organism evidence="14 15">
    <name type="scientific">Lepeophtheirus salmonis</name>
    <name type="common">Salmon louse</name>
    <name type="synonym">Caligus salmonis</name>
    <dbReference type="NCBI Taxonomy" id="72036"/>
    <lineage>
        <taxon>Eukaryota</taxon>
        <taxon>Metazoa</taxon>
        <taxon>Ecdysozoa</taxon>
        <taxon>Arthropoda</taxon>
        <taxon>Crustacea</taxon>
        <taxon>Multicrustacea</taxon>
        <taxon>Hexanauplia</taxon>
        <taxon>Copepoda</taxon>
        <taxon>Siphonostomatoida</taxon>
        <taxon>Caligidae</taxon>
        <taxon>Lepeophtheirus</taxon>
    </lineage>
</organism>
<dbReference type="PANTHER" id="PTHR46600">
    <property type="entry name" value="THAP DOMAIN-CONTAINING"/>
    <property type="match status" value="1"/>
</dbReference>
<keyword evidence="7" id="KW-0175">Coiled coil</keyword>
<reference evidence="14" key="1">
    <citation type="submission" date="2021-02" db="EMBL/GenBank/DDBJ databases">
        <authorList>
            <person name="Bekaert M."/>
        </authorList>
    </citation>
    <scope>NUCLEOTIDE SEQUENCE</scope>
    <source>
        <strain evidence="14">IoA-00</strain>
    </source>
</reference>
<evidence type="ECO:0000256" key="8">
    <source>
        <dbReference type="ARBA" id="ARBA00023125"/>
    </source>
</evidence>
<dbReference type="InterPro" id="IPR038441">
    <property type="entry name" value="THAP_Znf_sf"/>
</dbReference>
<evidence type="ECO:0000313" key="15">
    <source>
        <dbReference type="Proteomes" id="UP000675881"/>
    </source>
</evidence>
<dbReference type="SUPFAM" id="SSF57716">
    <property type="entry name" value="Glucocorticoid receptor-like (DNA-binding domain)"/>
    <property type="match status" value="1"/>
</dbReference>
<keyword evidence="15" id="KW-1185">Reference proteome</keyword>
<gene>
    <name evidence="14" type="ORF">LSAA_5493</name>
</gene>
<evidence type="ECO:0000256" key="13">
    <source>
        <dbReference type="SAM" id="SignalP"/>
    </source>
</evidence>
<feature type="signal peptide" evidence="13">
    <location>
        <begin position="1"/>
        <end position="30"/>
    </location>
</feature>
<keyword evidence="9" id="KW-0804">Transcription</keyword>
<evidence type="ECO:0000256" key="3">
    <source>
        <dbReference type="ARBA" id="ARBA00022723"/>
    </source>
</evidence>
<name>A0A7R8CJB0_LEPSM</name>
<keyword evidence="8" id="KW-0238">DNA-binding</keyword>
<dbReference type="InterPro" id="IPR006612">
    <property type="entry name" value="THAP_Znf"/>
</dbReference>
<feature type="compositionally biased region" description="Low complexity" evidence="12">
    <location>
        <begin position="436"/>
        <end position="445"/>
    </location>
</feature>
<comment type="subcellular location">
    <subcellularLocation>
        <location evidence="1">Nucleus</location>
        <location evidence="1">Nucleoplasm</location>
    </subcellularLocation>
</comment>
<keyword evidence="10" id="KW-0539">Nucleus</keyword>
<dbReference type="InterPro" id="IPR026516">
    <property type="entry name" value="THAP1/10"/>
</dbReference>
<keyword evidence="13" id="KW-0732">Signal</keyword>
<keyword evidence="6" id="KW-0805">Transcription regulation</keyword>
<dbReference type="SMART" id="SM00692">
    <property type="entry name" value="DM3"/>
    <property type="match status" value="1"/>
</dbReference>
<feature type="compositionally biased region" description="Pro residues" evidence="12">
    <location>
        <begin position="503"/>
        <end position="516"/>
    </location>
</feature>
<keyword evidence="5" id="KW-0862">Zinc</keyword>
<dbReference type="PANTHER" id="PTHR46600:SF1">
    <property type="entry name" value="THAP DOMAIN-CONTAINING PROTEIN 1"/>
    <property type="match status" value="1"/>
</dbReference>
<evidence type="ECO:0000256" key="9">
    <source>
        <dbReference type="ARBA" id="ARBA00023163"/>
    </source>
</evidence>
<dbReference type="AlphaFoldDB" id="A0A7R8CJB0"/>
<evidence type="ECO:0000256" key="4">
    <source>
        <dbReference type="ARBA" id="ARBA00022771"/>
    </source>
</evidence>
<dbReference type="GO" id="GO:0008270">
    <property type="term" value="F:zinc ion binding"/>
    <property type="evidence" value="ECO:0007669"/>
    <property type="project" value="UniProtKB-KW"/>
</dbReference>
<dbReference type="SMART" id="SM00980">
    <property type="entry name" value="THAP"/>
    <property type="match status" value="1"/>
</dbReference>
<feature type="region of interest" description="Disordered" evidence="12">
    <location>
        <begin position="414"/>
        <end position="522"/>
    </location>
</feature>
<protein>
    <submittedName>
        <fullName evidence="14">(salmon louse) hypothetical protein</fullName>
    </submittedName>
</protein>
<dbReference type="GO" id="GO:0043565">
    <property type="term" value="F:sequence-specific DNA binding"/>
    <property type="evidence" value="ECO:0007669"/>
    <property type="project" value="InterPro"/>
</dbReference>
<evidence type="ECO:0000256" key="10">
    <source>
        <dbReference type="ARBA" id="ARBA00023242"/>
    </source>
</evidence>
<dbReference type="Gene3D" id="6.20.210.20">
    <property type="entry name" value="THAP domain"/>
    <property type="match status" value="1"/>
</dbReference>
<feature type="compositionally biased region" description="Pro residues" evidence="12">
    <location>
        <begin position="446"/>
        <end position="459"/>
    </location>
</feature>
<feature type="compositionally biased region" description="Pro residues" evidence="12">
    <location>
        <begin position="421"/>
        <end position="435"/>
    </location>
</feature>
<evidence type="ECO:0000256" key="1">
    <source>
        <dbReference type="ARBA" id="ARBA00004642"/>
    </source>
</evidence>
<dbReference type="EMBL" id="HG994593">
    <property type="protein sequence ID" value="CAF2837277.1"/>
    <property type="molecule type" value="Genomic_DNA"/>
</dbReference>
<feature type="compositionally biased region" description="Pro residues" evidence="12">
    <location>
        <begin position="476"/>
        <end position="493"/>
    </location>
</feature>
<comment type="similarity">
    <text evidence="2">Belongs to the THAP1 family.</text>
</comment>
<sequence length="594" mass="66153">MIIFERGNQAIKPLFFLMLFLDLMVIRVEQKTQLQQLMYANEMDGWIAEAQSEESNIIARALNSSNRGRCESSEDNGDAIFFHQNQNSGGASVHIVDDEEGEVSTINRRIITAAGSIKIMPHCCAVYGCHTSKKKSNEHISFHRFPKEVNERNKWRIAVRRKGWKPTDSSRICSIHFKDEDYIEGLQRRVLTPGAIPSIFPSFPPHLQRVENKRRVLVRNNIQKFGLQNNETSNKGQRSSIPLIMPPYKPPPSKPITETEHNYSYPNDINILKNRCDMLKDTLERMSTQNKQFTGRASRMSEEHNLKQKSPYCKVMEVLILQKVFPQGLALAGTREAPKQVLFTGSKRIKSMSYIESSKKAVFIAHQGRSSPLDIEGILFQLFNGTSKITSTTPRQDVIISPEQGFAASQVFDGLSRSPSMRPPLEIPSPPPLPTLPKESALAIPSLPPLPPIPKPPFPAFTSRPTLPPSKLSSPSPLPPFPPVPSFPSPPNQSLPATTSRSPLPPLPRFPGPSRPNGPIGSLNSNTNVIGPPGASSLPVNRHSSASGVMKTEIKKNVVCKLHKYFRRLKKFICVEFSVVSSNETNTSNGILIL</sequence>
<dbReference type="OrthoDB" id="10068803at2759"/>
<evidence type="ECO:0000256" key="7">
    <source>
        <dbReference type="ARBA" id="ARBA00023054"/>
    </source>
</evidence>
<keyword evidence="4" id="KW-0863">Zinc-finger</keyword>